<organism evidence="2 3">
    <name type="scientific">Bemisia tabaci</name>
    <name type="common">Sweetpotato whitefly</name>
    <name type="synonym">Aleurodes tabaci</name>
    <dbReference type="NCBI Taxonomy" id="7038"/>
    <lineage>
        <taxon>Eukaryota</taxon>
        <taxon>Metazoa</taxon>
        <taxon>Ecdysozoa</taxon>
        <taxon>Arthropoda</taxon>
        <taxon>Hexapoda</taxon>
        <taxon>Insecta</taxon>
        <taxon>Pterygota</taxon>
        <taxon>Neoptera</taxon>
        <taxon>Paraneoptera</taxon>
        <taxon>Hemiptera</taxon>
        <taxon>Sternorrhyncha</taxon>
        <taxon>Aleyrodoidea</taxon>
        <taxon>Aleyrodidae</taxon>
        <taxon>Aleyrodinae</taxon>
        <taxon>Bemisia</taxon>
    </lineage>
</organism>
<protein>
    <submittedName>
        <fullName evidence="2">Uncharacterized protein</fullName>
    </submittedName>
</protein>
<proteinExistence type="predicted"/>
<evidence type="ECO:0000313" key="3">
    <source>
        <dbReference type="Proteomes" id="UP001152759"/>
    </source>
</evidence>
<evidence type="ECO:0000313" key="2">
    <source>
        <dbReference type="EMBL" id="CAH0383824.1"/>
    </source>
</evidence>
<accession>A0A9P0EZW3</accession>
<keyword evidence="1" id="KW-0732">Signal</keyword>
<reference evidence="2" key="1">
    <citation type="submission" date="2021-12" db="EMBL/GenBank/DDBJ databases">
        <authorList>
            <person name="King R."/>
        </authorList>
    </citation>
    <scope>NUCLEOTIDE SEQUENCE</scope>
</reference>
<dbReference type="EMBL" id="OU963871">
    <property type="protein sequence ID" value="CAH0383824.1"/>
    <property type="molecule type" value="Genomic_DNA"/>
</dbReference>
<sequence length="651" mass="76695">MASLRLIIALLALACGALVDGIPCKLNKKAPLGVCGRAVAAVDVNVNVKTCPDEMIRVYFDEVRVTVTDDYKWIQANMKAIAAQKAAAEYAALVELLAQLEAAKRTFDTDYNVIQTEVYERVTGFQSKYGLLSISYTERVVVVRKSVRMRLYPDLRNFRAIYIKMLPLFNDFYTKYNLERLIRARALPRACEYNFANYLPYSIYVADINVLTSTPWKDYQYVRDLLNKLDFPVGSPEYELKMRLMDQLIDNWIEFNNNRRELEMIYYPKFVDAGDNQKLIDDLYLDYLAKLRGHTYKYGNGFFEVYGQVEDLYLKRKLPFVAYVDFDGISAETDIRSLYLPSTKLSKYYTKIIVTSRMDYLTAKRLWDNLKLNPDSPEWQLRNSVLPELKQRLDNLEILLNRNIRDSFRRMYELYGKNPGCDFDKEYDAIVIEITTATDKNILPILYEFREYYYINDDKLSELFDKRGWKDVTRNIIACDSWGYDATVLMADEDLRGLFKWSEKLLKKNYYVPLNDLIQLSFPENSEEWKLRRDALKRLEKVWLEYRQINNYAIRNYIRLVRKNKFVMGSPEWDREIKKIREYCRPKMVVIIEKFKKDCFEINGYLDTLYAKQVGTTYSRSYVYQETTFEMTTITTTRSTTVTSSGTCCPC</sequence>
<gene>
    <name evidence="2" type="ORF">BEMITA_LOCUS3232</name>
</gene>
<feature type="signal peptide" evidence="1">
    <location>
        <begin position="1"/>
        <end position="21"/>
    </location>
</feature>
<dbReference type="AlphaFoldDB" id="A0A9P0EZW3"/>
<name>A0A9P0EZW3_BEMTA</name>
<keyword evidence="3" id="KW-1185">Reference proteome</keyword>
<feature type="chain" id="PRO_5040328158" evidence="1">
    <location>
        <begin position="22"/>
        <end position="651"/>
    </location>
</feature>
<dbReference type="KEGG" id="btab:109042095"/>
<evidence type="ECO:0000256" key="1">
    <source>
        <dbReference type="SAM" id="SignalP"/>
    </source>
</evidence>
<dbReference type="Proteomes" id="UP001152759">
    <property type="component" value="Chromosome 10"/>
</dbReference>